<protein>
    <recommendedName>
        <fullName evidence="3">Beta-galactosidase galactose-binding domain-containing protein</fullName>
    </recommendedName>
</protein>
<dbReference type="SUPFAM" id="SSF49785">
    <property type="entry name" value="Galactose-binding domain-like"/>
    <property type="match status" value="1"/>
</dbReference>
<dbReference type="Pfam" id="PF21467">
    <property type="entry name" value="BetaGal_gal-bd"/>
    <property type="match status" value="1"/>
</dbReference>
<evidence type="ECO:0000256" key="2">
    <source>
        <dbReference type="ARBA" id="ARBA00023295"/>
    </source>
</evidence>
<evidence type="ECO:0000259" key="3">
    <source>
        <dbReference type="Pfam" id="PF21467"/>
    </source>
</evidence>
<proteinExistence type="predicted"/>
<dbReference type="InterPro" id="IPR008979">
    <property type="entry name" value="Galactose-bd-like_sf"/>
</dbReference>
<dbReference type="AlphaFoldDB" id="A0A4Y1QKS3"/>
<reference evidence="4" key="1">
    <citation type="journal article" date="2019" name="Science">
        <title>Mutation of a bHLH transcription factor allowed almond domestication.</title>
        <authorList>
            <person name="Sanchez-Perez R."/>
            <person name="Pavan S."/>
            <person name="Mazzeo R."/>
            <person name="Moldovan C."/>
            <person name="Aiese Cigliano R."/>
            <person name="Del Cueto J."/>
            <person name="Ricciardi F."/>
            <person name="Lotti C."/>
            <person name="Ricciardi L."/>
            <person name="Dicenta F."/>
            <person name="Lopez-Marques R.L."/>
            <person name="Lindberg Moller B."/>
        </authorList>
    </citation>
    <scope>NUCLEOTIDE SEQUENCE</scope>
</reference>
<feature type="domain" description="Beta-galactosidase galactose-binding" evidence="3">
    <location>
        <begin position="35"/>
        <end position="71"/>
    </location>
</feature>
<dbReference type="PRINTS" id="PR00742">
    <property type="entry name" value="GLHYDRLASE35"/>
</dbReference>
<keyword evidence="1" id="KW-0378">Hydrolase</keyword>
<dbReference type="Gene3D" id="2.60.120.260">
    <property type="entry name" value="Galactose-binding domain-like"/>
    <property type="match status" value="1"/>
</dbReference>
<name>A0A4Y1QKS3_PRUDU</name>
<evidence type="ECO:0000313" key="4">
    <source>
        <dbReference type="EMBL" id="BBG92357.1"/>
    </source>
</evidence>
<sequence length="115" mass="12612">MGHHVGLNGEKLQVFTEEGSKQVQWDKTKGSAQGLTWYKTYFDAPEGNNPVAIRMTGMGKGMIWVNGRSIGGTGCPSSLLLENQLNPSTTFQDLSSSLHKIFLLCWRAASEAQTH</sequence>
<dbReference type="EMBL" id="AP019297">
    <property type="protein sequence ID" value="BBG92357.1"/>
    <property type="molecule type" value="Genomic_DNA"/>
</dbReference>
<accession>A0A4Y1QKS3</accession>
<dbReference type="InterPro" id="IPR048913">
    <property type="entry name" value="BetaGal_gal-bd"/>
</dbReference>
<dbReference type="GO" id="GO:0004553">
    <property type="term" value="F:hydrolase activity, hydrolyzing O-glycosyl compounds"/>
    <property type="evidence" value="ECO:0007669"/>
    <property type="project" value="InterPro"/>
</dbReference>
<dbReference type="InterPro" id="IPR001944">
    <property type="entry name" value="Glycoside_Hdrlase_35"/>
</dbReference>
<dbReference type="GO" id="GO:0005975">
    <property type="term" value="P:carbohydrate metabolic process"/>
    <property type="evidence" value="ECO:0007669"/>
    <property type="project" value="InterPro"/>
</dbReference>
<gene>
    <name evidence="4" type="ORF">Prudu_000075</name>
</gene>
<keyword evidence="2" id="KW-0326">Glycosidase</keyword>
<evidence type="ECO:0000256" key="1">
    <source>
        <dbReference type="ARBA" id="ARBA00022801"/>
    </source>
</evidence>
<organism evidence="4">
    <name type="scientific">Prunus dulcis</name>
    <name type="common">Almond</name>
    <name type="synonym">Amygdalus dulcis</name>
    <dbReference type="NCBI Taxonomy" id="3755"/>
    <lineage>
        <taxon>Eukaryota</taxon>
        <taxon>Viridiplantae</taxon>
        <taxon>Streptophyta</taxon>
        <taxon>Embryophyta</taxon>
        <taxon>Tracheophyta</taxon>
        <taxon>Spermatophyta</taxon>
        <taxon>Magnoliopsida</taxon>
        <taxon>eudicotyledons</taxon>
        <taxon>Gunneridae</taxon>
        <taxon>Pentapetalae</taxon>
        <taxon>rosids</taxon>
        <taxon>fabids</taxon>
        <taxon>Rosales</taxon>
        <taxon>Rosaceae</taxon>
        <taxon>Amygdaloideae</taxon>
        <taxon>Amygdaleae</taxon>
        <taxon>Prunus</taxon>
    </lineage>
</organism>
<dbReference type="PANTHER" id="PTHR23421">
    <property type="entry name" value="BETA-GALACTOSIDASE RELATED"/>
    <property type="match status" value="1"/>
</dbReference>